<dbReference type="InterPro" id="IPR056772">
    <property type="entry name" value="RecA-like_ORC2"/>
</dbReference>
<accession>A0A8H6F261</accession>
<feature type="compositionally biased region" description="Basic and acidic residues" evidence="4">
    <location>
        <begin position="1006"/>
        <end position="1021"/>
    </location>
</feature>
<feature type="repeat" description="TPR" evidence="3">
    <location>
        <begin position="1999"/>
        <end position="2032"/>
    </location>
</feature>
<reference evidence="6 7" key="1">
    <citation type="submission" date="2020-03" db="EMBL/GenBank/DDBJ databases">
        <title>FDA dAtabase for Regulatory Grade micrObial Sequences (FDA-ARGOS): Supporting development and validation of Infectious Disease Dx tests.</title>
        <authorList>
            <person name="Campos J."/>
            <person name="Goldberg B."/>
            <person name="Tallon L."/>
            <person name="Sadzewicz L."/>
            <person name="Vavikolanu K."/>
            <person name="Mehta A."/>
            <person name="Aluvathingal J."/>
            <person name="Nadendla S."/>
            <person name="Nandy P."/>
            <person name="Geyer C."/>
            <person name="Yan Y."/>
            <person name="Sichtig H."/>
        </authorList>
    </citation>
    <scope>NUCLEOTIDE SEQUENCE [LARGE SCALE GENOMIC DNA]</scope>
    <source>
        <strain evidence="6 7">FDAARGOS_656</strain>
    </source>
</reference>
<dbReference type="Pfam" id="PF04084">
    <property type="entry name" value="RecA-like_ORC2"/>
    <property type="match status" value="1"/>
</dbReference>
<evidence type="ECO:0000256" key="4">
    <source>
        <dbReference type="SAM" id="MobiDB-lite"/>
    </source>
</evidence>
<evidence type="ECO:0000259" key="5">
    <source>
        <dbReference type="PROSITE" id="PS50011"/>
    </source>
</evidence>
<dbReference type="Pfam" id="PF13181">
    <property type="entry name" value="TPR_8"/>
    <property type="match status" value="1"/>
</dbReference>
<protein>
    <submittedName>
        <fullName evidence="6">Origin recognition complex subunit 2 family protein</fullName>
    </submittedName>
</protein>
<dbReference type="SUPFAM" id="SSF56112">
    <property type="entry name" value="Protein kinase-like (PK-like)"/>
    <property type="match status" value="1"/>
</dbReference>
<dbReference type="Gene3D" id="1.10.510.10">
    <property type="entry name" value="Transferase(Phosphotransferase) domain 1"/>
    <property type="match status" value="1"/>
</dbReference>
<dbReference type="InterPro" id="IPR000719">
    <property type="entry name" value="Prot_kinase_dom"/>
</dbReference>
<feature type="compositionally biased region" description="Basic residues" evidence="4">
    <location>
        <begin position="188"/>
        <end position="197"/>
    </location>
</feature>
<dbReference type="InterPro" id="IPR011009">
    <property type="entry name" value="Kinase-like_dom_sf"/>
</dbReference>
<evidence type="ECO:0000313" key="6">
    <source>
        <dbReference type="EMBL" id="KAF6064020.1"/>
    </source>
</evidence>
<dbReference type="PROSITE" id="PS00108">
    <property type="entry name" value="PROTEIN_KINASE_ST"/>
    <property type="match status" value="1"/>
</dbReference>
<feature type="region of interest" description="Disordered" evidence="4">
    <location>
        <begin position="990"/>
        <end position="1063"/>
    </location>
</feature>
<evidence type="ECO:0000256" key="1">
    <source>
        <dbReference type="ARBA" id="ARBA00022737"/>
    </source>
</evidence>
<dbReference type="InterPro" id="IPR056773">
    <property type="entry name" value="WHD_ORC2"/>
</dbReference>
<dbReference type="Pfam" id="PF00069">
    <property type="entry name" value="Pkinase"/>
    <property type="match status" value="1"/>
</dbReference>
<dbReference type="InterPro" id="IPR044244">
    <property type="entry name" value="TTC27/Emw1"/>
</dbReference>
<dbReference type="SMART" id="SM00220">
    <property type="entry name" value="S_TKc"/>
    <property type="match status" value="1"/>
</dbReference>
<feature type="compositionally biased region" description="Basic and acidic residues" evidence="4">
    <location>
        <begin position="1355"/>
        <end position="1369"/>
    </location>
</feature>
<feature type="compositionally biased region" description="Acidic residues" evidence="4">
    <location>
        <begin position="139"/>
        <end position="163"/>
    </location>
</feature>
<feature type="region of interest" description="Disordered" evidence="4">
    <location>
        <begin position="1327"/>
        <end position="1369"/>
    </location>
</feature>
<dbReference type="GO" id="GO:0005524">
    <property type="term" value="F:ATP binding"/>
    <property type="evidence" value="ECO:0007669"/>
    <property type="project" value="InterPro"/>
</dbReference>
<organism evidence="6 7">
    <name type="scientific">Candida albicans</name>
    <name type="common">Yeast</name>
    <dbReference type="NCBI Taxonomy" id="5476"/>
    <lineage>
        <taxon>Eukaryota</taxon>
        <taxon>Fungi</taxon>
        <taxon>Dikarya</taxon>
        <taxon>Ascomycota</taxon>
        <taxon>Saccharomycotina</taxon>
        <taxon>Pichiomycetes</taxon>
        <taxon>Debaryomycetaceae</taxon>
        <taxon>Candida/Lodderomyces clade</taxon>
        <taxon>Candida</taxon>
    </lineage>
</organism>
<keyword evidence="2 3" id="KW-0802">TPR repeat</keyword>
<dbReference type="Proteomes" id="UP000536275">
    <property type="component" value="Unassembled WGS sequence"/>
</dbReference>
<comment type="caution">
    <text evidence="6">The sequence shown here is derived from an EMBL/GenBank/DDBJ whole genome shotgun (WGS) entry which is preliminary data.</text>
</comment>
<feature type="compositionally biased region" description="Basic and acidic residues" evidence="4">
    <location>
        <begin position="49"/>
        <end position="60"/>
    </location>
</feature>
<dbReference type="PANTHER" id="PTHR16193">
    <property type="entry name" value="TETRATRICOPEPTIDE REPEAT PROTEIN 27"/>
    <property type="match status" value="1"/>
</dbReference>
<feature type="compositionally biased region" description="Basic residues" evidence="4">
    <location>
        <begin position="1339"/>
        <end position="1354"/>
    </location>
</feature>
<sequence length="2247" mass="254086">MSHSNALPNSPFRSPKKQRMEVIGPLNASRFSFSPVKTPPHGRAGLSSPEKRLVKDLDKSARKRANNSLYNRLMDEYSDTDDYLDEQDRILADRIIKQSRGEPDEVNYGSDVELEIDLTQQRRTRRREKKVVYSSDSSNEYEDTGMPEESSSEEEEADDDDGNVEFVYGPPKERKTSLSSSPPTVKPTVRRTKRGRPSKSELVSGQIKSIFHQDDVLFSTDRKTFTPTKPTAAKKPVSNYLTSIFDQNFDRSKVPSLSGIPKSTNTHEEKKTFVPLPIPTLDADGNITDKEYISKYFDGVDPAKFKEGRFVDEKVFYLEGPEGYFEQQTTRVKQSGNSLTALAPQIEYKDFARLVKLGDNISFQRKRHLFELHKYVYHQWCFEMSQGFNLNFYGVGSKIDLLRDFATNYFGIWWENVVRADLPKVLVVNGFNPSINIKKLILEIASILLPNESYPKHIAGTVPFVVDYLNNHRSPCGSIGFHQPKILLIIHNLDGEVFRVDKTQTLLSQLMTLPEVWAMSSTDHINASLLWDSSKVKNLNFIWHNLTTYATYQRETSFRDVISLGKSKKFVGGLGAKYVLRSLTDNHRNLYRELLIAQLDKMEKAVPSASGRVGLKGNAKVAVDLKSLYNTCLDEFITSNEMNFRTFLKEYVEHKMCQLVGKHKVTVVKYLSEGGFAHIYKVTIDPLENESDIACLKRVIVPDKNGLNELRKEVDVMKTLRHSRNIVKYYDSHAERLENGTYQVLVLMELCPNGSLLDYMNKHIKTKLTEPQILKIMLDICQGIYEMHKLKLVHRDIKIENVLIDSKNQFQLCDFGSTAVPTMPPQDQQQFNYLSHDILYHTTPQYRSPEMVDLYRGIPIDEKADIWALGCFLYKLCYYTTPFEANGDIAILHASFQFPPYPEYSGDLKNLIIIMLQENPLFRPNIVQVLILVCKLMSIDFAKLKLKDFYNAGPYNFQALHEYQVHKQNELLRQKQLYYQQQALANSEAGLAKEPPVAAGDSLSADGKESASTESQPEHQVKPAATPSIDSQLSPEIKSTTLGVPSTLTSGSSRESLAGFSSEDDLAEIEGLEDAEQRYPSLEEIEVPIQKSTEPSRSTSIKTSHSDAVSTKGIDAYAVDADQLPKPSKEAEKLADVIFSTTESPTTEKGDTDADFYDLSQRVEHLHVETEPVGSAKNPFPYAKSSAAAKEDGNYEQPETHKKNNPWGDYNSTSDNFAFSLPPALPDIKQVPVSTEPVFLENPKLAKPECNLIDLEVGLESSSASPSLRYSKSNNISEVSLIDMDDSQLKTGETKVAANSAFKKRVGSSTHNPSQFSLQEEVIDFASDDENPDNGSHMSRLKIRSSLKKPSKGRRSGEHKRTESSSTDSKKRLSFFGDMDCLKKYLSQLLLLVPPGTFEVGSNERVGYSILSILEGKSEHLFEVSDFKEILHLPQLQNILQKYSSNNLIDVLNEYVDQLIALSDKYFGKDSVICLQILGVACLQSFVQANFTGPPVSKTAQSLWFPNENTEKVQAETIKLLSIEGQQAYDLMQEPLFLVMSELIFERLLQTPPQLSLFSRSDSTKLLDFVTEASKVQDPITASLCWWKVRGLQVHLSVVSEPPSIISSVCGIILNSSLVNAIAPPDFPELQKLVQIQFLLEVSRIHIHSSTEHAAVSPLIQAKKLSDFQLLLSGAKAKRTKFQNFFTSNLIVLAKKKPQYESLEDLEIEIEQDTKRIRYDSFLLQQNTADEKLLPLAMKQEDIPADLKDLDPNNQPALNNLDNLQLLLRLTVLKQTSPASDPLVEEELSALVGRVLYASAGKVNWSIFSRALWERSLLETNKSRTIERGILQMTSLIEEMGIKIKTRIIPESMEEDTSATTASRLRFIHLLPLLPQWAMDAKLAEKYMSLGVLRSAIEIYERLHMSCEAALCYAAVDNEREAENIILQRLATHPEDARAISILGDIRQDPSLWEKAWEVGHYAKAKASLSHYYYSPPRKDIDLAIKHMFDCLTVNPLSYENWYFYGCCGLESGQFELASEAFTRCVSLDDSNSYAWSNLASALLKLDKTKPAFNALKKAIRSGGESRKSWRIYENYVNVAAKLHEWNDVLQGCRELIEIRKNEGDTAIDIPVLEKLVEILVSEEFPGDGERLSHYQSSFARVELWRKRPWAALECHEKAYRVMVHNPELESSETIWNEIVDACEDLVSAFESLGELPGKHGAGDLVCKDWKYKARTTVRSLMSKGKDMWEDSPGWERLQNMKRDLSN</sequence>
<dbReference type="EMBL" id="JABWAD010000060">
    <property type="protein sequence ID" value="KAF6064020.1"/>
    <property type="molecule type" value="Genomic_DNA"/>
</dbReference>
<keyword evidence="1" id="KW-0677">Repeat</keyword>
<feature type="domain" description="Protein kinase" evidence="5">
    <location>
        <begin position="665"/>
        <end position="937"/>
    </location>
</feature>
<feature type="region of interest" description="Disordered" evidence="4">
    <location>
        <begin position="1168"/>
        <end position="1209"/>
    </location>
</feature>
<dbReference type="Pfam" id="PF24882">
    <property type="entry name" value="WHD_ORC2"/>
    <property type="match status" value="1"/>
</dbReference>
<proteinExistence type="predicted"/>
<evidence type="ECO:0000313" key="7">
    <source>
        <dbReference type="Proteomes" id="UP000536275"/>
    </source>
</evidence>
<feature type="region of interest" description="Disordered" evidence="4">
    <location>
        <begin position="121"/>
        <end position="203"/>
    </location>
</feature>
<dbReference type="SUPFAM" id="SSF48452">
    <property type="entry name" value="TPR-like"/>
    <property type="match status" value="1"/>
</dbReference>
<dbReference type="InterPro" id="IPR019734">
    <property type="entry name" value="TPR_rpt"/>
</dbReference>
<feature type="compositionally biased region" description="Basic and acidic residues" evidence="4">
    <location>
        <begin position="1189"/>
        <end position="1202"/>
    </location>
</feature>
<dbReference type="PROSITE" id="PS50011">
    <property type="entry name" value="PROTEIN_KINASE_DOM"/>
    <property type="match status" value="1"/>
</dbReference>
<dbReference type="PROSITE" id="PS50005">
    <property type="entry name" value="TPR"/>
    <property type="match status" value="1"/>
</dbReference>
<dbReference type="InterPro" id="IPR011990">
    <property type="entry name" value="TPR-like_helical_dom_sf"/>
</dbReference>
<feature type="region of interest" description="Disordered" evidence="4">
    <location>
        <begin position="1"/>
        <end position="66"/>
    </location>
</feature>
<evidence type="ECO:0000256" key="2">
    <source>
        <dbReference type="ARBA" id="ARBA00022803"/>
    </source>
</evidence>
<gene>
    <name evidence="6" type="ORF">FOB64_005600</name>
</gene>
<dbReference type="InterPro" id="IPR008271">
    <property type="entry name" value="Ser/Thr_kinase_AS"/>
</dbReference>
<feature type="compositionally biased region" description="Polar residues" evidence="4">
    <location>
        <begin position="1028"/>
        <end position="1055"/>
    </location>
</feature>
<dbReference type="GO" id="GO:0004672">
    <property type="term" value="F:protein kinase activity"/>
    <property type="evidence" value="ECO:0007669"/>
    <property type="project" value="InterPro"/>
</dbReference>
<dbReference type="Gene3D" id="1.25.40.10">
    <property type="entry name" value="Tetratricopeptide repeat domain"/>
    <property type="match status" value="1"/>
</dbReference>
<feature type="compositionally biased region" description="Polar residues" evidence="4">
    <location>
        <begin position="1"/>
        <end position="12"/>
    </location>
</feature>
<evidence type="ECO:0000256" key="3">
    <source>
        <dbReference type="PROSITE-ProRule" id="PRU00339"/>
    </source>
</evidence>
<dbReference type="PANTHER" id="PTHR16193:SF0">
    <property type="entry name" value="TETRATRICOPEPTIDE REPEAT PROTEIN 27"/>
    <property type="match status" value="1"/>
</dbReference>
<name>A0A8H6F261_CANAX</name>